<dbReference type="EMBL" id="PJQY01000480">
    <property type="protein sequence ID" value="PQQ10724.1"/>
    <property type="molecule type" value="Genomic_DNA"/>
</dbReference>
<dbReference type="GO" id="GO:0003677">
    <property type="term" value="F:DNA binding"/>
    <property type="evidence" value="ECO:0007669"/>
    <property type="project" value="UniProtKB-KW"/>
</dbReference>
<gene>
    <name evidence="6" type="ORF">Pyn_00609</name>
</gene>
<sequence length="217" mass="24760">METARSLGLPVGCQFEPSETDLLAHYLYNKVNGLPLSSNAVIECDLYGEEETWRRLFDETGETSLYFFTELKKKTAKGSRVERTSLGGCVTWRNQSDKAIYGNDGPPNKTLIGYKRTFSYVPKKTSTKAKGEMVMHEFRLAGCLLNNNNQAKDYVLCRIINKQKLQPTRLRDKQNMNIANEKNEPNDQEVNIANDQKDQEMDIASEVLKLLDAEDMY</sequence>
<dbReference type="InterPro" id="IPR036093">
    <property type="entry name" value="NAC_dom_sf"/>
</dbReference>
<organism evidence="6 7">
    <name type="scientific">Prunus yedoensis var. nudiflora</name>
    <dbReference type="NCBI Taxonomy" id="2094558"/>
    <lineage>
        <taxon>Eukaryota</taxon>
        <taxon>Viridiplantae</taxon>
        <taxon>Streptophyta</taxon>
        <taxon>Embryophyta</taxon>
        <taxon>Tracheophyta</taxon>
        <taxon>Spermatophyta</taxon>
        <taxon>Magnoliopsida</taxon>
        <taxon>eudicotyledons</taxon>
        <taxon>Gunneridae</taxon>
        <taxon>Pentapetalae</taxon>
        <taxon>rosids</taxon>
        <taxon>fabids</taxon>
        <taxon>Rosales</taxon>
        <taxon>Rosaceae</taxon>
        <taxon>Amygdaloideae</taxon>
        <taxon>Amygdaleae</taxon>
        <taxon>Prunus</taxon>
    </lineage>
</organism>
<comment type="caution">
    <text evidence="6">The sequence shown here is derived from an EMBL/GenBank/DDBJ whole genome shotgun (WGS) entry which is preliminary data.</text>
</comment>
<dbReference type="PANTHER" id="PTHR31719:SF43">
    <property type="entry name" value="NAC TRANSCRIPTION FACTOR 56"/>
    <property type="match status" value="1"/>
</dbReference>
<dbReference type="GO" id="GO:0006355">
    <property type="term" value="P:regulation of DNA-templated transcription"/>
    <property type="evidence" value="ECO:0007669"/>
    <property type="project" value="InterPro"/>
</dbReference>
<dbReference type="AlphaFoldDB" id="A0A314YZH4"/>
<dbReference type="Proteomes" id="UP000250321">
    <property type="component" value="Unassembled WGS sequence"/>
</dbReference>
<feature type="domain" description="NAC" evidence="5">
    <location>
        <begin position="9"/>
        <end position="162"/>
    </location>
</feature>
<evidence type="ECO:0000313" key="6">
    <source>
        <dbReference type="EMBL" id="PQQ10724.1"/>
    </source>
</evidence>
<keyword evidence="2" id="KW-0238">DNA-binding</keyword>
<dbReference type="Gene3D" id="2.170.150.80">
    <property type="entry name" value="NAC domain"/>
    <property type="match status" value="1"/>
</dbReference>
<keyword evidence="3" id="KW-0804">Transcription</keyword>
<dbReference type="InterPro" id="IPR003441">
    <property type="entry name" value="NAC-dom"/>
</dbReference>
<dbReference type="PROSITE" id="PS51005">
    <property type="entry name" value="NAC"/>
    <property type="match status" value="1"/>
</dbReference>
<proteinExistence type="predicted"/>
<keyword evidence="7" id="KW-1185">Reference proteome</keyword>
<evidence type="ECO:0000259" key="5">
    <source>
        <dbReference type="PROSITE" id="PS51005"/>
    </source>
</evidence>
<evidence type="ECO:0000256" key="1">
    <source>
        <dbReference type="ARBA" id="ARBA00023015"/>
    </source>
</evidence>
<evidence type="ECO:0000256" key="2">
    <source>
        <dbReference type="ARBA" id="ARBA00023125"/>
    </source>
</evidence>
<evidence type="ECO:0000256" key="4">
    <source>
        <dbReference type="ARBA" id="ARBA00023242"/>
    </source>
</evidence>
<name>A0A314YZH4_PRUYE</name>
<dbReference type="Pfam" id="PF02365">
    <property type="entry name" value="NAM"/>
    <property type="match status" value="1"/>
</dbReference>
<dbReference type="STRING" id="2094558.A0A314YZH4"/>
<accession>A0A314YZH4</accession>
<keyword evidence="4" id="KW-0539">Nucleus</keyword>
<keyword evidence="1" id="KW-0805">Transcription regulation</keyword>
<evidence type="ECO:0000313" key="7">
    <source>
        <dbReference type="Proteomes" id="UP000250321"/>
    </source>
</evidence>
<dbReference type="SUPFAM" id="SSF101941">
    <property type="entry name" value="NAC domain"/>
    <property type="match status" value="1"/>
</dbReference>
<reference evidence="6 7" key="1">
    <citation type="submission" date="2018-02" db="EMBL/GenBank/DDBJ databases">
        <title>Draft genome of wild Prunus yedoensis var. nudiflora.</title>
        <authorList>
            <person name="Baek S."/>
            <person name="Kim J.-H."/>
            <person name="Choi K."/>
            <person name="Kim G.-B."/>
            <person name="Cho A."/>
            <person name="Jang H."/>
            <person name="Shin C.-H."/>
            <person name="Yu H.-J."/>
            <person name="Mun J.-H."/>
        </authorList>
    </citation>
    <scope>NUCLEOTIDE SEQUENCE [LARGE SCALE GENOMIC DNA]</scope>
    <source>
        <strain evidence="7">cv. Jeju island</strain>
        <tissue evidence="6">Leaf</tissue>
    </source>
</reference>
<dbReference type="PANTHER" id="PTHR31719">
    <property type="entry name" value="NAC TRANSCRIPTION FACTOR 56"/>
    <property type="match status" value="1"/>
</dbReference>
<dbReference type="GO" id="GO:0048731">
    <property type="term" value="P:system development"/>
    <property type="evidence" value="ECO:0007669"/>
    <property type="project" value="TreeGrafter"/>
</dbReference>
<protein>
    <submittedName>
        <fullName evidence="6">NAC domain-containing protein 79-like</fullName>
    </submittedName>
</protein>
<evidence type="ECO:0000256" key="3">
    <source>
        <dbReference type="ARBA" id="ARBA00023163"/>
    </source>
</evidence>
<dbReference type="OrthoDB" id="774757at2759"/>